<dbReference type="AlphaFoldDB" id="K1VKQ0"/>
<dbReference type="Proteomes" id="UP000006757">
    <property type="component" value="Unassembled WGS sequence"/>
</dbReference>
<dbReference type="InParanoid" id="K1VKQ0"/>
<organism evidence="2 3">
    <name type="scientific">Trichosporon asahii var. asahii (strain CBS 8904)</name>
    <name type="common">Yeast</name>
    <dbReference type="NCBI Taxonomy" id="1220162"/>
    <lineage>
        <taxon>Eukaryota</taxon>
        <taxon>Fungi</taxon>
        <taxon>Dikarya</taxon>
        <taxon>Basidiomycota</taxon>
        <taxon>Agaricomycotina</taxon>
        <taxon>Tremellomycetes</taxon>
        <taxon>Trichosporonales</taxon>
        <taxon>Trichosporonaceae</taxon>
        <taxon>Trichosporon</taxon>
    </lineage>
</organism>
<evidence type="ECO:0000313" key="2">
    <source>
        <dbReference type="EMBL" id="EKC99806.1"/>
    </source>
</evidence>
<sequence>MEPLPLTFAKEVPCSAPALTVVLECPRQPDLAVDVLHALFQLCEVVDDPGFSVNYPRLSGVTVVVPDYVLTPACREMRRPKKEEKDRPKSFIKRNVERLWRSKSAHGLHENYDGLELSSPPPVPELPSKLRKPPTSTSQQAAGGRATPANPAATLGRISSPVANPIAASAIFPMAPGTTGAAPMSPVATGHSTNSAQTGNFATISGLPSSGPAGDELAAHLAALDAKYPSFSASTLGGAAGKSTRSFNLIDPDEALETDPFASAFEPPRRPLSRVMSRTSTRTSARDSTRDSMLTLDEDVPRPWTPGLNSPSMRSLMPRLYKSKSFASSSRPSSMAMFFSKDKDRDSKQPPTPDLPTHTIVNSPVPTVPSAASDVPSPRPTPSRSPLHITDTEVEEKANAAEETPVFYDSFDVPPSEDEEPRSRCGSVTRGEIAKVSRAFPAPPTTFVDELERLLPIPGRPLSSTVDPALVTTTVRLHTRSPTTTTRPEVTD</sequence>
<dbReference type="EMBL" id="AMBO01000361">
    <property type="protein sequence ID" value="EKC99806.1"/>
    <property type="molecule type" value="Genomic_DNA"/>
</dbReference>
<name>K1VKQ0_TRIAC</name>
<feature type="region of interest" description="Disordered" evidence="1">
    <location>
        <begin position="261"/>
        <end position="316"/>
    </location>
</feature>
<dbReference type="HOGENOM" id="CLU_554537_0_0_1"/>
<feature type="region of interest" description="Disordered" evidence="1">
    <location>
        <begin position="342"/>
        <end position="429"/>
    </location>
</feature>
<protein>
    <submittedName>
        <fullName evidence="2">Uncharacterized protein</fullName>
    </submittedName>
</protein>
<reference evidence="2 3" key="1">
    <citation type="journal article" date="2012" name="Eukaryot. Cell">
        <title>Genome sequence of the Trichosporon asahii environmental strain CBS 8904.</title>
        <authorList>
            <person name="Yang R.Y."/>
            <person name="Li H.T."/>
            <person name="Zhu H."/>
            <person name="Zhou G.P."/>
            <person name="Wang M."/>
            <person name="Wang L."/>
        </authorList>
    </citation>
    <scope>NUCLEOTIDE SEQUENCE [LARGE SCALE GENOMIC DNA]</scope>
    <source>
        <strain evidence="2 3">CBS 8904</strain>
    </source>
</reference>
<accession>K1VKQ0</accession>
<proteinExistence type="predicted"/>
<feature type="region of interest" description="Disordered" evidence="1">
    <location>
        <begin position="111"/>
        <end position="156"/>
    </location>
</feature>
<gene>
    <name evidence="2" type="ORF">A1Q2_05885</name>
</gene>
<keyword evidence="3" id="KW-1185">Reference proteome</keyword>
<evidence type="ECO:0000256" key="1">
    <source>
        <dbReference type="SAM" id="MobiDB-lite"/>
    </source>
</evidence>
<dbReference type="STRING" id="1220162.K1VKQ0"/>
<evidence type="ECO:0000313" key="3">
    <source>
        <dbReference type="Proteomes" id="UP000006757"/>
    </source>
</evidence>
<comment type="caution">
    <text evidence="2">The sequence shown here is derived from an EMBL/GenBank/DDBJ whole genome shotgun (WGS) entry which is preliminary data.</text>
</comment>